<keyword evidence="5 9" id="KW-0732">Signal</keyword>
<organism evidence="10 11">
    <name type="scientific">Bifidobacterium simiarum</name>
    <dbReference type="NCBI Taxonomy" id="2045441"/>
    <lineage>
        <taxon>Bacteria</taxon>
        <taxon>Bacillati</taxon>
        <taxon>Actinomycetota</taxon>
        <taxon>Actinomycetes</taxon>
        <taxon>Bifidobacteriales</taxon>
        <taxon>Bifidobacteriaceae</taxon>
        <taxon>Bifidobacterium</taxon>
    </lineage>
</organism>
<keyword evidence="7" id="KW-0998">Cell outer membrane</keyword>
<dbReference type="Proteomes" id="UP000231451">
    <property type="component" value="Unassembled WGS sequence"/>
</dbReference>
<evidence type="ECO:0000256" key="5">
    <source>
        <dbReference type="ARBA" id="ARBA00022729"/>
    </source>
</evidence>
<feature type="region of interest" description="Disordered" evidence="8">
    <location>
        <begin position="21"/>
        <end position="129"/>
    </location>
</feature>
<dbReference type="InterPro" id="IPR011050">
    <property type="entry name" value="Pectin_lyase_fold/virulence"/>
</dbReference>
<comment type="caution">
    <text evidence="10">The sequence shown here is derived from an EMBL/GenBank/DDBJ whole genome shotgun (WGS) entry which is preliminary data.</text>
</comment>
<dbReference type="GO" id="GO:0005576">
    <property type="term" value="C:extracellular region"/>
    <property type="evidence" value="ECO:0007669"/>
    <property type="project" value="UniProtKB-SubCell"/>
</dbReference>
<evidence type="ECO:0008006" key="12">
    <source>
        <dbReference type="Google" id="ProtNLM"/>
    </source>
</evidence>
<reference evidence="10 11" key="1">
    <citation type="submission" date="2017-10" db="EMBL/GenBank/DDBJ databases">
        <title>Draft genome sequences of strains TRE 1, TRE 9, TRE H and TRI 7, isolated from tamarins, belonging to four potential novel Bifidobacterium species.</title>
        <authorList>
            <person name="Mattarelli P."/>
            <person name="Modesto M."/>
            <person name="Puglisi E."/>
            <person name="Morelli L."/>
            <person name="Spezio C."/>
            <person name="Bonetti A."/>
            <person name="Sandri C."/>
        </authorList>
    </citation>
    <scope>NUCLEOTIDE SEQUENCE [LARGE SCALE GENOMIC DNA]</scope>
    <source>
        <strain evidence="11">TRI7</strain>
    </source>
</reference>
<keyword evidence="6" id="KW-0472">Membrane</keyword>
<evidence type="ECO:0000313" key="10">
    <source>
        <dbReference type="EMBL" id="PJM75429.1"/>
    </source>
</evidence>
<feature type="compositionally biased region" description="Polar residues" evidence="8">
    <location>
        <begin position="77"/>
        <end position="111"/>
    </location>
</feature>
<evidence type="ECO:0000256" key="6">
    <source>
        <dbReference type="ARBA" id="ARBA00023136"/>
    </source>
</evidence>
<evidence type="ECO:0000256" key="2">
    <source>
        <dbReference type="ARBA" id="ARBA00004442"/>
    </source>
</evidence>
<evidence type="ECO:0000256" key="9">
    <source>
        <dbReference type="SAM" id="SignalP"/>
    </source>
</evidence>
<dbReference type="GO" id="GO:0009279">
    <property type="term" value="C:cell outer membrane"/>
    <property type="evidence" value="ECO:0007669"/>
    <property type="project" value="UniProtKB-SubCell"/>
</dbReference>
<dbReference type="InterPro" id="IPR003368">
    <property type="entry name" value="POMP_repeat"/>
</dbReference>
<evidence type="ECO:0000256" key="3">
    <source>
        <dbReference type="ARBA" id="ARBA00004613"/>
    </source>
</evidence>
<gene>
    <name evidence="10" type="ORF">CSQ87_05340</name>
</gene>
<keyword evidence="11" id="KW-1185">Reference proteome</keyword>
<evidence type="ECO:0000313" key="11">
    <source>
        <dbReference type="Proteomes" id="UP000231451"/>
    </source>
</evidence>
<evidence type="ECO:0000256" key="7">
    <source>
        <dbReference type="ARBA" id="ARBA00023237"/>
    </source>
</evidence>
<dbReference type="SUPFAM" id="SSF51126">
    <property type="entry name" value="Pectin lyase-like"/>
    <property type="match status" value="1"/>
</dbReference>
<feature type="compositionally biased region" description="Low complexity" evidence="8">
    <location>
        <begin position="34"/>
        <end position="59"/>
    </location>
</feature>
<evidence type="ECO:0000256" key="8">
    <source>
        <dbReference type="SAM" id="MobiDB-lite"/>
    </source>
</evidence>
<dbReference type="Pfam" id="PF02415">
    <property type="entry name" value="Chlam_PMP"/>
    <property type="match status" value="1"/>
</dbReference>
<evidence type="ECO:0000256" key="1">
    <source>
        <dbReference type="ARBA" id="ARBA00004196"/>
    </source>
</evidence>
<evidence type="ECO:0000256" key="4">
    <source>
        <dbReference type="ARBA" id="ARBA00022525"/>
    </source>
</evidence>
<comment type="subcellular location">
    <subcellularLocation>
        <location evidence="1">Cell envelope</location>
    </subcellularLocation>
    <subcellularLocation>
        <location evidence="2">Cell outer membrane</location>
    </subcellularLocation>
    <subcellularLocation>
        <location evidence="3">Secreted</location>
    </subcellularLocation>
</comment>
<protein>
    <recommendedName>
        <fullName evidence="12">Right handed beta helix domain-containing protein</fullName>
    </recommendedName>
</protein>
<dbReference type="EMBL" id="PEBK01000004">
    <property type="protein sequence ID" value="PJM75429.1"/>
    <property type="molecule type" value="Genomic_DNA"/>
</dbReference>
<dbReference type="AlphaFoldDB" id="A0A2M9HF37"/>
<accession>A0A2M9HF37</accession>
<proteinExistence type="predicted"/>
<keyword evidence="4" id="KW-0964">Secreted</keyword>
<feature type="chain" id="PRO_5014773702" description="Right handed beta helix domain-containing protein" evidence="9">
    <location>
        <begin position="23"/>
        <end position="583"/>
    </location>
</feature>
<name>A0A2M9HF37_9BIFI</name>
<feature type="signal peptide" evidence="9">
    <location>
        <begin position="1"/>
        <end position="22"/>
    </location>
</feature>
<sequence length="583" mass="57817">MAAASMLAIGIPAVGVVGVANAADPSGSNTITVSPSPSGTSSSTSDASNATEGATGTDKTGTDKTGTDATGTDKTQSDSGNASTQAPNSGKPSTSGKTNTNAGNTNSGKTNATADSAKRKAASAPAAAPAAVGDCAAVTDWATLKDCIESATGDATVAITGQIDVPAAGTIAVPAHAITLVSKIAAVDGKTPTALKIAAGDTAGSIFDVKTGGSLTVGKDAQDAAFTYAGTETDPAQRRFATVETNAAFTINNGTFQYLGADVNAADGAMAHVNGGKLIINGGAFANNKSAHGGVAYMASGSMEITDGTFSKNTASNGGVIYKDKGSATISGGTFSGNTAEVGGVITQQNNVSDTVKSTLTVSGGTFTGNMATKTVISWNGGGVIRSRAGAVTVSDGTFEHNTSFGSGGGAIFVGDTETTVSGGTFRNNESVNGLGGGAIYQINGKTTITGGDFESNRQTYGDMQPDGSITYTDCSGDNRNACHSNSRQRRGGGAIHTDSGELTVQGKAKFTKNYEKESSFMSGGGAIYVQGTLKVQNDAQGHRPTFDGNWAGVLDTPYDGDGKIPLGGAGGAIFLQDGDSTG</sequence>